<gene>
    <name evidence="1" type="ORF">F3Y22_tig00112496pilonHSYRG00043</name>
</gene>
<sequence>MTMDHKFSDEQSFSSSYEIEESQKASIIEVSRMKELSVSATPRRGLDHCITAPVGAHENLLIDANEIKFSRSMTEKKTSRHDLKIDRLSDREKVIERLTRWKNLIVNLITIQMTGQ</sequence>
<evidence type="ECO:0000313" key="1">
    <source>
        <dbReference type="EMBL" id="KAE8666591.1"/>
    </source>
</evidence>
<organism evidence="1 2">
    <name type="scientific">Hibiscus syriacus</name>
    <name type="common">Rose of Sharon</name>
    <dbReference type="NCBI Taxonomy" id="106335"/>
    <lineage>
        <taxon>Eukaryota</taxon>
        <taxon>Viridiplantae</taxon>
        <taxon>Streptophyta</taxon>
        <taxon>Embryophyta</taxon>
        <taxon>Tracheophyta</taxon>
        <taxon>Spermatophyta</taxon>
        <taxon>Magnoliopsida</taxon>
        <taxon>eudicotyledons</taxon>
        <taxon>Gunneridae</taxon>
        <taxon>Pentapetalae</taxon>
        <taxon>rosids</taxon>
        <taxon>malvids</taxon>
        <taxon>Malvales</taxon>
        <taxon>Malvaceae</taxon>
        <taxon>Malvoideae</taxon>
        <taxon>Hibiscus</taxon>
    </lineage>
</organism>
<evidence type="ECO:0000313" key="2">
    <source>
        <dbReference type="Proteomes" id="UP000436088"/>
    </source>
</evidence>
<name>A0A6A2WYE4_HIBSY</name>
<keyword evidence="2" id="KW-1185">Reference proteome</keyword>
<proteinExistence type="predicted"/>
<protein>
    <submittedName>
        <fullName evidence="1">Uncharacterized protein</fullName>
    </submittedName>
</protein>
<reference evidence="1" key="1">
    <citation type="submission" date="2019-09" db="EMBL/GenBank/DDBJ databases">
        <title>Draft genome information of white flower Hibiscus syriacus.</title>
        <authorList>
            <person name="Kim Y.-M."/>
        </authorList>
    </citation>
    <scope>NUCLEOTIDE SEQUENCE [LARGE SCALE GENOMIC DNA]</scope>
    <source>
        <strain evidence="1">YM2019G1</strain>
    </source>
</reference>
<dbReference type="AlphaFoldDB" id="A0A6A2WYE4"/>
<dbReference type="EMBL" id="VEPZ02001595">
    <property type="protein sequence ID" value="KAE8666591.1"/>
    <property type="molecule type" value="Genomic_DNA"/>
</dbReference>
<accession>A0A6A2WYE4</accession>
<comment type="caution">
    <text evidence="1">The sequence shown here is derived from an EMBL/GenBank/DDBJ whole genome shotgun (WGS) entry which is preliminary data.</text>
</comment>
<dbReference type="Proteomes" id="UP000436088">
    <property type="component" value="Unassembled WGS sequence"/>
</dbReference>